<keyword evidence="2" id="KW-0732">Signal</keyword>
<evidence type="ECO:0000259" key="3">
    <source>
        <dbReference type="PROSITE" id="PS50015"/>
    </source>
</evidence>
<keyword evidence="5" id="KW-1185">Reference proteome</keyword>
<dbReference type="EMBL" id="JAHQIW010002846">
    <property type="protein sequence ID" value="KAJ1356589.1"/>
    <property type="molecule type" value="Genomic_DNA"/>
</dbReference>
<gene>
    <name evidence="4" type="ORF">KIN20_014321</name>
</gene>
<feature type="domain" description="Saposin B-type" evidence="3">
    <location>
        <begin position="46"/>
        <end position="134"/>
    </location>
</feature>
<organism evidence="4 5">
    <name type="scientific">Parelaphostrongylus tenuis</name>
    <name type="common">Meningeal worm</name>
    <dbReference type="NCBI Taxonomy" id="148309"/>
    <lineage>
        <taxon>Eukaryota</taxon>
        <taxon>Metazoa</taxon>
        <taxon>Ecdysozoa</taxon>
        <taxon>Nematoda</taxon>
        <taxon>Chromadorea</taxon>
        <taxon>Rhabditida</taxon>
        <taxon>Rhabditina</taxon>
        <taxon>Rhabditomorpha</taxon>
        <taxon>Strongyloidea</taxon>
        <taxon>Metastrongylidae</taxon>
        <taxon>Parelaphostrongylus</taxon>
    </lineage>
</organism>
<dbReference type="InterPro" id="IPR011001">
    <property type="entry name" value="Saposin-like"/>
</dbReference>
<dbReference type="InterPro" id="IPR008139">
    <property type="entry name" value="SaposinB_dom"/>
</dbReference>
<comment type="caution">
    <text evidence="4">The sequence shown here is derived from an EMBL/GenBank/DDBJ whole genome shotgun (WGS) entry which is preliminary data.</text>
</comment>
<accession>A0AAD5QP82</accession>
<keyword evidence="1" id="KW-1015">Disulfide bond</keyword>
<evidence type="ECO:0000256" key="2">
    <source>
        <dbReference type="SAM" id="SignalP"/>
    </source>
</evidence>
<feature type="signal peptide" evidence="2">
    <location>
        <begin position="1"/>
        <end position="24"/>
    </location>
</feature>
<evidence type="ECO:0000256" key="1">
    <source>
        <dbReference type="ARBA" id="ARBA00023157"/>
    </source>
</evidence>
<reference evidence="4" key="1">
    <citation type="submission" date="2021-06" db="EMBL/GenBank/DDBJ databases">
        <title>Parelaphostrongylus tenuis whole genome reference sequence.</title>
        <authorList>
            <person name="Garwood T.J."/>
            <person name="Larsen P.A."/>
            <person name="Fountain-Jones N.M."/>
            <person name="Garbe J.R."/>
            <person name="Macchietto M.G."/>
            <person name="Kania S.A."/>
            <person name="Gerhold R.W."/>
            <person name="Richards J.E."/>
            <person name="Wolf T.M."/>
        </authorList>
    </citation>
    <scope>NUCLEOTIDE SEQUENCE</scope>
    <source>
        <strain evidence="4">MNPRO001-30</strain>
        <tissue evidence="4">Meninges</tissue>
    </source>
</reference>
<dbReference type="SUPFAM" id="SSF47862">
    <property type="entry name" value="Saposin"/>
    <property type="match status" value="1"/>
</dbReference>
<evidence type="ECO:0000313" key="4">
    <source>
        <dbReference type="EMBL" id="KAJ1356589.1"/>
    </source>
</evidence>
<sequence length="135" mass="15931">MLSTPRILSILAINLLLTQQEIEAWPWPKVETTTSQRHYETTTTFESKLCNDCTTLLSELTASLQNTTEITERIVEEIIQEICGREVHFRLLQEVCENFEEKIIHELFMFIKEMEKKIDVERGCKRIRLCPHVKH</sequence>
<evidence type="ECO:0000313" key="5">
    <source>
        <dbReference type="Proteomes" id="UP001196413"/>
    </source>
</evidence>
<feature type="chain" id="PRO_5042052476" description="Saposin B-type domain-containing protein" evidence="2">
    <location>
        <begin position="25"/>
        <end position="135"/>
    </location>
</feature>
<dbReference type="Gene3D" id="1.10.225.10">
    <property type="entry name" value="Saposin-like"/>
    <property type="match status" value="1"/>
</dbReference>
<dbReference type="PROSITE" id="PS50015">
    <property type="entry name" value="SAP_B"/>
    <property type="match status" value="1"/>
</dbReference>
<dbReference type="AlphaFoldDB" id="A0AAD5QP82"/>
<protein>
    <recommendedName>
        <fullName evidence="3">Saposin B-type domain-containing protein</fullName>
    </recommendedName>
</protein>
<proteinExistence type="predicted"/>
<dbReference type="Proteomes" id="UP001196413">
    <property type="component" value="Unassembled WGS sequence"/>
</dbReference>
<name>A0AAD5QP82_PARTN</name>